<dbReference type="EMBL" id="JRRC01016526">
    <property type="protein sequence ID" value="KHF97758.1"/>
    <property type="molecule type" value="Genomic_DNA"/>
</dbReference>
<name>A0A0B0MED0_GOSAR</name>
<gene>
    <name evidence="1" type="ORF">F383_37097</name>
</gene>
<sequence>MLHVLWIMKRLGPVIWTMKRLRPSDMNNVKASTEYMLRLNLGLGPAG</sequence>
<protein>
    <submittedName>
        <fullName evidence="1">Uncharacterized protein</fullName>
    </submittedName>
</protein>
<proteinExistence type="predicted"/>
<accession>A0A0B0MED0</accession>
<organism evidence="1 2">
    <name type="scientific">Gossypium arboreum</name>
    <name type="common">Tree cotton</name>
    <name type="synonym">Gossypium nanking</name>
    <dbReference type="NCBI Taxonomy" id="29729"/>
    <lineage>
        <taxon>Eukaryota</taxon>
        <taxon>Viridiplantae</taxon>
        <taxon>Streptophyta</taxon>
        <taxon>Embryophyta</taxon>
        <taxon>Tracheophyta</taxon>
        <taxon>Spermatophyta</taxon>
        <taxon>Magnoliopsida</taxon>
        <taxon>eudicotyledons</taxon>
        <taxon>Gunneridae</taxon>
        <taxon>Pentapetalae</taxon>
        <taxon>rosids</taxon>
        <taxon>malvids</taxon>
        <taxon>Malvales</taxon>
        <taxon>Malvaceae</taxon>
        <taxon>Malvoideae</taxon>
        <taxon>Gossypium</taxon>
    </lineage>
</organism>
<reference evidence="2" key="1">
    <citation type="submission" date="2014-09" db="EMBL/GenBank/DDBJ databases">
        <authorList>
            <person name="Mudge J."/>
            <person name="Ramaraj T."/>
            <person name="Lindquist I.E."/>
            <person name="Bharti A.K."/>
            <person name="Sundararajan A."/>
            <person name="Cameron C.T."/>
            <person name="Woodward J.E."/>
            <person name="May G.D."/>
            <person name="Brubaker C."/>
            <person name="Broadhvest J."/>
            <person name="Wilkins T.A."/>
        </authorList>
    </citation>
    <scope>NUCLEOTIDE SEQUENCE</scope>
    <source>
        <strain evidence="2">cv. AKA8401</strain>
    </source>
</reference>
<evidence type="ECO:0000313" key="2">
    <source>
        <dbReference type="Proteomes" id="UP000032142"/>
    </source>
</evidence>
<comment type="caution">
    <text evidence="1">The sequence shown here is derived from an EMBL/GenBank/DDBJ whole genome shotgun (WGS) entry which is preliminary data.</text>
</comment>
<evidence type="ECO:0000313" key="1">
    <source>
        <dbReference type="EMBL" id="KHF97758.1"/>
    </source>
</evidence>
<dbReference type="Proteomes" id="UP000032142">
    <property type="component" value="Unassembled WGS sequence"/>
</dbReference>
<keyword evidence="2" id="KW-1185">Reference proteome</keyword>
<dbReference type="AlphaFoldDB" id="A0A0B0MED0"/>